<evidence type="ECO:0000256" key="3">
    <source>
        <dbReference type="ARBA" id="ARBA00004810"/>
    </source>
</evidence>
<dbReference type="SUPFAM" id="SSF55021">
    <property type="entry name" value="ACT-like"/>
    <property type="match status" value="1"/>
</dbReference>
<dbReference type="GO" id="GO:0009097">
    <property type="term" value="P:isoleucine biosynthetic process"/>
    <property type="evidence" value="ECO:0007669"/>
    <property type="project" value="UniProtKB-UniRule"/>
</dbReference>
<gene>
    <name evidence="12" type="primary">ilvA</name>
    <name evidence="14" type="ORF">AXE80_00880</name>
</gene>
<dbReference type="InterPro" id="IPR036052">
    <property type="entry name" value="TrpB-like_PALP_sf"/>
</dbReference>
<dbReference type="EMBL" id="CP014224">
    <property type="protein sequence ID" value="ANW94934.1"/>
    <property type="molecule type" value="Genomic_DNA"/>
</dbReference>
<keyword evidence="10 12" id="KW-0100">Branched-chain amino acid biosynthesis</keyword>
<dbReference type="InterPro" id="IPR000634">
    <property type="entry name" value="Ser/Thr_deHydtase_PyrdxlP-BS"/>
</dbReference>
<dbReference type="CDD" id="cd04907">
    <property type="entry name" value="ACT_ThrD-I_2"/>
    <property type="match status" value="1"/>
</dbReference>
<dbReference type="Proteomes" id="UP000092967">
    <property type="component" value="Chromosome"/>
</dbReference>
<dbReference type="GO" id="GO:0006565">
    <property type="term" value="P:L-serine catabolic process"/>
    <property type="evidence" value="ECO:0007669"/>
    <property type="project" value="TreeGrafter"/>
</dbReference>
<dbReference type="KEGG" id="wfu:AXE80_00880"/>
<keyword evidence="8 12" id="KW-0663">Pyridoxal phosphate</keyword>
<feature type="domain" description="ACT-like" evidence="13">
    <location>
        <begin position="330"/>
        <end position="404"/>
    </location>
</feature>
<organism evidence="14 15">
    <name type="scientific">Wenyingzhuangia fucanilytica</name>
    <dbReference type="NCBI Taxonomy" id="1790137"/>
    <lineage>
        <taxon>Bacteria</taxon>
        <taxon>Pseudomonadati</taxon>
        <taxon>Bacteroidota</taxon>
        <taxon>Flavobacteriia</taxon>
        <taxon>Flavobacteriales</taxon>
        <taxon>Flavobacteriaceae</taxon>
        <taxon>Wenyingzhuangia</taxon>
    </lineage>
</organism>
<keyword evidence="15" id="KW-1185">Reference proteome</keyword>
<dbReference type="PROSITE" id="PS00165">
    <property type="entry name" value="DEHYDRATASE_SER_THR"/>
    <property type="match status" value="1"/>
</dbReference>
<dbReference type="SUPFAM" id="SSF53686">
    <property type="entry name" value="Tryptophan synthase beta subunit-like PLP-dependent enzymes"/>
    <property type="match status" value="1"/>
</dbReference>
<dbReference type="GO" id="GO:0004794">
    <property type="term" value="F:threonine deaminase activity"/>
    <property type="evidence" value="ECO:0007669"/>
    <property type="project" value="UniProtKB-UniRule"/>
</dbReference>
<evidence type="ECO:0000256" key="4">
    <source>
        <dbReference type="ARBA" id="ARBA00010869"/>
    </source>
</evidence>
<dbReference type="UniPathway" id="UPA00047">
    <property type="reaction ID" value="UER00054"/>
</dbReference>
<sequence>MVTLASIIKAQMNIKGVVQNTPLSYMDNYSKQFDAHIYFKREDLQLVRSYKIRGAYNRIKNLNKKELVNGVVCASAGNHAQGVAFACNTLKVKGIIFMPVTTPKQKISQVKMFGGEYTTIKLIGDTFDESSKAAESYQQETEAVYVHPFNDWDVMSGQGTVGLEILDMIDKPIDYLFLPIGGGGLASGIITVFKNLSPNTKIIGLEPKGAPSLKTSLEKGENTKINDIDKFVDGAAVQQMGDRTFPICKDYLHDVSLIDEGHICKTILKLYNENAIVAEPAGALSIASLDNYTEEIKGKTIVCVLSGGNNDITRMEEMKERALLYDGLKHYFIVRFPQRAGALKEFVGDVLSDTDDIVHFEYTKKNSRNTASAIVGIELSKKEDFDPLLFRMKEKGFFGEYLNDNPALFSQIV</sequence>
<dbReference type="GO" id="GO:0030170">
    <property type="term" value="F:pyridoxal phosphate binding"/>
    <property type="evidence" value="ECO:0007669"/>
    <property type="project" value="InterPro"/>
</dbReference>
<comment type="pathway">
    <text evidence="3 12">Amino-acid biosynthesis; L-isoleucine biosynthesis; 2-oxobutanoate from L-threonine: step 1/1.</text>
</comment>
<keyword evidence="7 12" id="KW-0412">Isoleucine biosynthesis</keyword>
<dbReference type="Gene3D" id="3.40.50.1100">
    <property type="match status" value="2"/>
</dbReference>
<evidence type="ECO:0000259" key="13">
    <source>
        <dbReference type="PROSITE" id="PS51672"/>
    </source>
</evidence>
<evidence type="ECO:0000256" key="10">
    <source>
        <dbReference type="ARBA" id="ARBA00023304"/>
    </source>
</evidence>
<protein>
    <recommendedName>
        <fullName evidence="12">L-threonine dehydratase</fullName>
        <ecNumber evidence="12">4.3.1.19</ecNumber>
    </recommendedName>
    <alternativeName>
        <fullName evidence="12">Threonine deaminase</fullName>
    </alternativeName>
</protein>
<evidence type="ECO:0000313" key="15">
    <source>
        <dbReference type="Proteomes" id="UP000092967"/>
    </source>
</evidence>
<evidence type="ECO:0000256" key="9">
    <source>
        <dbReference type="ARBA" id="ARBA00023239"/>
    </source>
</evidence>
<comment type="cofactor">
    <cofactor evidence="2 12">
        <name>pyridoxal 5'-phosphate</name>
        <dbReference type="ChEBI" id="CHEBI:597326"/>
    </cofactor>
</comment>
<dbReference type="PANTHER" id="PTHR48078:SF11">
    <property type="entry name" value="THREONINE DEHYDRATASE, MITOCHONDRIAL"/>
    <property type="match status" value="1"/>
</dbReference>
<evidence type="ECO:0000256" key="2">
    <source>
        <dbReference type="ARBA" id="ARBA00001933"/>
    </source>
</evidence>
<comment type="subunit">
    <text evidence="5 12">Homotetramer.</text>
</comment>
<dbReference type="NCBIfam" id="TIGR02079">
    <property type="entry name" value="THD1"/>
    <property type="match status" value="1"/>
</dbReference>
<dbReference type="NCBIfam" id="NF006390">
    <property type="entry name" value="PRK08639.1"/>
    <property type="match status" value="1"/>
</dbReference>
<dbReference type="PROSITE" id="PS51672">
    <property type="entry name" value="ACT_LIKE"/>
    <property type="match status" value="1"/>
</dbReference>
<keyword evidence="6 12" id="KW-0028">Amino-acid biosynthesis</keyword>
<proteinExistence type="inferred from homology"/>
<dbReference type="CDD" id="cd01562">
    <property type="entry name" value="Thr-dehyd"/>
    <property type="match status" value="1"/>
</dbReference>
<evidence type="ECO:0000256" key="1">
    <source>
        <dbReference type="ARBA" id="ARBA00001274"/>
    </source>
</evidence>
<evidence type="ECO:0000256" key="6">
    <source>
        <dbReference type="ARBA" id="ARBA00022605"/>
    </source>
</evidence>
<dbReference type="GO" id="GO:0003941">
    <property type="term" value="F:L-serine ammonia-lyase activity"/>
    <property type="evidence" value="ECO:0007669"/>
    <property type="project" value="TreeGrafter"/>
</dbReference>
<dbReference type="AlphaFoldDB" id="A0A1B1Y2D5"/>
<dbReference type="RefSeq" id="WP_068824038.1">
    <property type="nucleotide sequence ID" value="NZ_CP014224.1"/>
</dbReference>
<dbReference type="Gene3D" id="3.40.1020.10">
    <property type="entry name" value="Biosynthetic Threonine Deaminase, Domain 3"/>
    <property type="match status" value="1"/>
</dbReference>
<dbReference type="FunFam" id="3.40.50.1100:FF:000005">
    <property type="entry name" value="Threonine dehydratase catabolic"/>
    <property type="match status" value="1"/>
</dbReference>
<dbReference type="InterPro" id="IPR001926">
    <property type="entry name" value="TrpB-like_PALP"/>
</dbReference>
<evidence type="ECO:0000256" key="8">
    <source>
        <dbReference type="ARBA" id="ARBA00022898"/>
    </source>
</evidence>
<dbReference type="EC" id="4.3.1.19" evidence="12"/>
<comment type="function">
    <text evidence="11 12">Catalyzes the anaerobic formation of alpha-ketobutyrate and ammonia from threonine in a two-step reaction. The first step involved a dehydration of threonine and a production of enamine intermediates (aminocrotonate), which tautomerizes to its imine form (iminobutyrate). Both intermediates are unstable and short-lived. The second step is the nonenzymatic hydrolysis of the enamine/imine intermediates to form 2-ketobutyrate and free ammonia. In the low water environment of the cell, the second step is accelerated by RidA.</text>
</comment>
<comment type="catalytic activity">
    <reaction evidence="1 12">
        <text>L-threonine = 2-oxobutanoate + NH4(+)</text>
        <dbReference type="Rhea" id="RHEA:22108"/>
        <dbReference type="ChEBI" id="CHEBI:16763"/>
        <dbReference type="ChEBI" id="CHEBI:28938"/>
        <dbReference type="ChEBI" id="CHEBI:57926"/>
        <dbReference type="EC" id="4.3.1.19"/>
    </reaction>
</comment>
<dbReference type="InterPro" id="IPR001721">
    <property type="entry name" value="TD_ACT-like"/>
</dbReference>
<dbReference type="STRING" id="1790137.AXE80_00880"/>
<name>A0A1B1Y2D5_9FLAO</name>
<dbReference type="Pfam" id="PF00291">
    <property type="entry name" value="PALP"/>
    <property type="match status" value="1"/>
</dbReference>
<dbReference type="InterPro" id="IPR038110">
    <property type="entry name" value="TD_ACT-like_sf"/>
</dbReference>
<evidence type="ECO:0000256" key="5">
    <source>
        <dbReference type="ARBA" id="ARBA00011881"/>
    </source>
</evidence>
<dbReference type="InterPro" id="IPR050147">
    <property type="entry name" value="Ser/Thr_Dehydratase"/>
</dbReference>
<dbReference type="InterPro" id="IPR011820">
    <property type="entry name" value="IlvA"/>
</dbReference>
<reference evidence="14 15" key="1">
    <citation type="submission" date="2016-02" db="EMBL/GenBank/DDBJ databases">
        <authorList>
            <person name="Wen L."/>
            <person name="He K."/>
            <person name="Yang H."/>
        </authorList>
    </citation>
    <scope>NUCLEOTIDE SEQUENCE [LARGE SCALE GENOMIC DNA]</scope>
    <source>
        <strain evidence="14 15">CZ1127</strain>
    </source>
</reference>
<evidence type="ECO:0000256" key="12">
    <source>
        <dbReference type="RuleBase" id="RU362012"/>
    </source>
</evidence>
<dbReference type="GO" id="GO:0006567">
    <property type="term" value="P:L-threonine catabolic process"/>
    <property type="evidence" value="ECO:0007669"/>
    <property type="project" value="TreeGrafter"/>
</dbReference>
<evidence type="ECO:0000313" key="14">
    <source>
        <dbReference type="EMBL" id="ANW94934.1"/>
    </source>
</evidence>
<evidence type="ECO:0000256" key="7">
    <source>
        <dbReference type="ARBA" id="ARBA00022624"/>
    </source>
</evidence>
<dbReference type="OrthoDB" id="9811476at2"/>
<dbReference type="InterPro" id="IPR045865">
    <property type="entry name" value="ACT-like_dom_sf"/>
</dbReference>
<keyword evidence="9 12" id="KW-0456">Lyase</keyword>
<accession>A0A1B1Y2D5</accession>
<comment type="similarity">
    <text evidence="4 12">Belongs to the serine/threonine dehydratase family.</text>
</comment>
<dbReference type="PANTHER" id="PTHR48078">
    <property type="entry name" value="THREONINE DEHYDRATASE, MITOCHONDRIAL-RELATED"/>
    <property type="match status" value="1"/>
</dbReference>
<dbReference type="Pfam" id="PF00585">
    <property type="entry name" value="Thr_dehydrat_C"/>
    <property type="match status" value="1"/>
</dbReference>
<evidence type="ECO:0000256" key="11">
    <source>
        <dbReference type="ARBA" id="ARBA00025527"/>
    </source>
</evidence>